<reference evidence="1" key="2">
    <citation type="journal article" date="2015" name="Data Brief">
        <title>Shoot transcriptome of the giant reed, Arundo donax.</title>
        <authorList>
            <person name="Barrero R.A."/>
            <person name="Guerrero F.D."/>
            <person name="Moolhuijzen P."/>
            <person name="Goolsby J.A."/>
            <person name="Tidwell J."/>
            <person name="Bellgard S.E."/>
            <person name="Bellgard M.I."/>
        </authorList>
    </citation>
    <scope>NUCLEOTIDE SEQUENCE</scope>
    <source>
        <tissue evidence="1">Shoot tissue taken approximately 20 cm above the soil surface</tissue>
    </source>
</reference>
<accession>A0A0A9C967</accession>
<organism evidence="1">
    <name type="scientific">Arundo donax</name>
    <name type="common">Giant reed</name>
    <name type="synonym">Donax arundinaceus</name>
    <dbReference type="NCBI Taxonomy" id="35708"/>
    <lineage>
        <taxon>Eukaryota</taxon>
        <taxon>Viridiplantae</taxon>
        <taxon>Streptophyta</taxon>
        <taxon>Embryophyta</taxon>
        <taxon>Tracheophyta</taxon>
        <taxon>Spermatophyta</taxon>
        <taxon>Magnoliopsida</taxon>
        <taxon>Liliopsida</taxon>
        <taxon>Poales</taxon>
        <taxon>Poaceae</taxon>
        <taxon>PACMAD clade</taxon>
        <taxon>Arundinoideae</taxon>
        <taxon>Arundineae</taxon>
        <taxon>Arundo</taxon>
    </lineage>
</organism>
<dbReference type="AlphaFoldDB" id="A0A0A9C967"/>
<proteinExistence type="predicted"/>
<protein>
    <submittedName>
        <fullName evidence="1">Uncharacterized protein</fullName>
    </submittedName>
</protein>
<sequence>MDCVSWFQDREAVVITLVMLSNVQGYHVLIGNDDLIQPDAILKLVVMLTT</sequence>
<reference evidence="1" key="1">
    <citation type="submission" date="2014-09" db="EMBL/GenBank/DDBJ databases">
        <authorList>
            <person name="Magalhaes I.L.F."/>
            <person name="Oliveira U."/>
            <person name="Santos F.R."/>
            <person name="Vidigal T.H.D.A."/>
            <person name="Brescovit A.D."/>
            <person name="Santos A.J."/>
        </authorList>
    </citation>
    <scope>NUCLEOTIDE SEQUENCE</scope>
    <source>
        <tissue evidence="1">Shoot tissue taken approximately 20 cm above the soil surface</tissue>
    </source>
</reference>
<dbReference type="EMBL" id="GBRH01226892">
    <property type="protein sequence ID" value="JAD71003.1"/>
    <property type="molecule type" value="Transcribed_RNA"/>
</dbReference>
<evidence type="ECO:0000313" key="1">
    <source>
        <dbReference type="EMBL" id="JAD71003.1"/>
    </source>
</evidence>
<name>A0A0A9C967_ARUDO</name>